<sequence length="148" mass="15533">MIAPLLVVLCGVGLDVLDADIVAEPIVVIPIAEPPDEIVDIIAEAVRADEAPGDAVPEIIVKPRVVVLMAELPEEIINVIGNAITDEGAPLFPVLDKVVCPIVMVPTAEPPEGMMERVGDVLIAEGVASESNKVVWPTVEVPIGKLPE</sequence>
<keyword evidence="3" id="KW-1185">Reference proteome</keyword>
<evidence type="ECO:0000313" key="3">
    <source>
        <dbReference type="Proteomes" id="UP000566819"/>
    </source>
</evidence>
<name>A0A8H4VKX0_9HELO</name>
<proteinExistence type="predicted"/>
<organism evidence="2 3">
    <name type="scientific">Cudoniella acicularis</name>
    <dbReference type="NCBI Taxonomy" id="354080"/>
    <lineage>
        <taxon>Eukaryota</taxon>
        <taxon>Fungi</taxon>
        <taxon>Dikarya</taxon>
        <taxon>Ascomycota</taxon>
        <taxon>Pezizomycotina</taxon>
        <taxon>Leotiomycetes</taxon>
        <taxon>Helotiales</taxon>
        <taxon>Tricladiaceae</taxon>
        <taxon>Cudoniella</taxon>
    </lineage>
</organism>
<gene>
    <name evidence="2" type="ORF">G7Y89_g15509</name>
</gene>
<reference evidence="2 3" key="1">
    <citation type="submission" date="2020-03" db="EMBL/GenBank/DDBJ databases">
        <title>Draft Genome Sequence of Cudoniella acicularis.</title>
        <authorList>
            <person name="Buettner E."/>
            <person name="Kellner H."/>
        </authorList>
    </citation>
    <scope>NUCLEOTIDE SEQUENCE [LARGE SCALE GENOMIC DNA]</scope>
    <source>
        <strain evidence="2 3">DSM 108380</strain>
    </source>
</reference>
<feature type="signal peptide" evidence="1">
    <location>
        <begin position="1"/>
        <end position="19"/>
    </location>
</feature>
<comment type="caution">
    <text evidence="2">The sequence shown here is derived from an EMBL/GenBank/DDBJ whole genome shotgun (WGS) entry which is preliminary data.</text>
</comment>
<accession>A0A8H4VKX0</accession>
<dbReference type="AlphaFoldDB" id="A0A8H4VKX0"/>
<feature type="chain" id="PRO_5034462404" description="Secreted protein" evidence="1">
    <location>
        <begin position="20"/>
        <end position="148"/>
    </location>
</feature>
<keyword evidence="1" id="KW-0732">Signal</keyword>
<dbReference type="EMBL" id="JAAMPI010002459">
    <property type="protein sequence ID" value="KAF4613377.1"/>
    <property type="molecule type" value="Genomic_DNA"/>
</dbReference>
<evidence type="ECO:0000256" key="1">
    <source>
        <dbReference type="SAM" id="SignalP"/>
    </source>
</evidence>
<protein>
    <recommendedName>
        <fullName evidence="4">Secreted protein</fullName>
    </recommendedName>
</protein>
<evidence type="ECO:0000313" key="2">
    <source>
        <dbReference type="EMBL" id="KAF4613377.1"/>
    </source>
</evidence>
<dbReference type="Proteomes" id="UP000566819">
    <property type="component" value="Unassembled WGS sequence"/>
</dbReference>
<evidence type="ECO:0008006" key="4">
    <source>
        <dbReference type="Google" id="ProtNLM"/>
    </source>
</evidence>